<evidence type="ECO:0000256" key="1">
    <source>
        <dbReference type="ARBA" id="ARBA00022729"/>
    </source>
</evidence>
<dbReference type="PANTHER" id="PTHR46943">
    <property type="entry name" value="PENTRAXIN-RELATED PROTEIN PTX3"/>
    <property type="match status" value="1"/>
</dbReference>
<accession>A0A1D3DVA1</accession>
<reference evidence="5 6" key="1">
    <citation type="journal article" date="2013" name="Genome Announc.">
        <title>Genome Sequence of Streptomyces violaceusniger Strain SPC6, a Halotolerant Streptomycete That Exhibits Rapid Growth and Development.</title>
        <authorList>
            <person name="Chen X."/>
            <person name="Zhang B."/>
            <person name="Zhang W."/>
            <person name="Wu X."/>
            <person name="Zhang M."/>
            <person name="Chen T."/>
            <person name="Liu G."/>
            <person name="Dyson P."/>
        </authorList>
    </citation>
    <scope>NUCLEOTIDE SEQUENCE [LARGE SCALE GENOMIC DNA]</scope>
    <source>
        <strain evidence="5 6">SPC6</strain>
    </source>
</reference>
<evidence type="ECO:0000259" key="4">
    <source>
        <dbReference type="SMART" id="SM00560"/>
    </source>
</evidence>
<dbReference type="OrthoDB" id="176279at2"/>
<dbReference type="Pfam" id="PF13385">
    <property type="entry name" value="Laminin_G_3"/>
    <property type="match status" value="2"/>
</dbReference>
<keyword evidence="2" id="KW-1015">Disulfide bond</keyword>
<evidence type="ECO:0000313" key="5">
    <source>
        <dbReference type="EMBL" id="OEJ96250.1"/>
    </source>
</evidence>
<evidence type="ECO:0000256" key="3">
    <source>
        <dbReference type="SAM" id="SignalP"/>
    </source>
</evidence>
<dbReference type="RefSeq" id="WP_023588674.1">
    <property type="nucleotide sequence ID" value="NZ_ASHX02000001.1"/>
</dbReference>
<dbReference type="eggNOG" id="COG3534">
    <property type="taxonomic scope" value="Bacteria"/>
</dbReference>
<feature type="signal peptide" evidence="3">
    <location>
        <begin position="1"/>
        <end position="39"/>
    </location>
</feature>
<dbReference type="InterPro" id="IPR013320">
    <property type="entry name" value="ConA-like_dom_sf"/>
</dbReference>
<feature type="domain" description="LamG-like jellyroll fold" evidence="4">
    <location>
        <begin position="459"/>
        <end position="618"/>
    </location>
</feature>
<evidence type="ECO:0000256" key="2">
    <source>
        <dbReference type="ARBA" id="ARBA00023157"/>
    </source>
</evidence>
<feature type="chain" id="PRO_5039653493" description="LamG-like jellyroll fold domain-containing protein" evidence="3">
    <location>
        <begin position="40"/>
        <end position="627"/>
    </location>
</feature>
<comment type="caution">
    <text evidence="5">The sequence shown here is derived from an EMBL/GenBank/DDBJ whole genome shotgun (WGS) entry which is preliminary data.</text>
</comment>
<dbReference type="Gene3D" id="2.60.120.200">
    <property type="match status" value="2"/>
</dbReference>
<organism evidence="5 6">
    <name type="scientific">Streptomyces thermolilacinus SPC6</name>
    <dbReference type="NCBI Taxonomy" id="1306406"/>
    <lineage>
        <taxon>Bacteria</taxon>
        <taxon>Bacillati</taxon>
        <taxon>Actinomycetota</taxon>
        <taxon>Actinomycetes</taxon>
        <taxon>Kitasatosporales</taxon>
        <taxon>Streptomycetaceae</taxon>
        <taxon>Streptomyces</taxon>
    </lineage>
</organism>
<proteinExistence type="predicted"/>
<dbReference type="SMART" id="SM00560">
    <property type="entry name" value="LamGL"/>
    <property type="match status" value="2"/>
</dbReference>
<dbReference type="InterPro" id="IPR006558">
    <property type="entry name" value="LamG-like"/>
</dbReference>
<feature type="domain" description="LamG-like jellyroll fold" evidence="4">
    <location>
        <begin position="227"/>
        <end position="379"/>
    </location>
</feature>
<dbReference type="Proteomes" id="UP000095329">
    <property type="component" value="Unassembled WGS sequence"/>
</dbReference>
<protein>
    <recommendedName>
        <fullName evidence="4">LamG-like jellyroll fold domain-containing protein</fullName>
    </recommendedName>
</protein>
<evidence type="ECO:0000313" key="6">
    <source>
        <dbReference type="Proteomes" id="UP000095329"/>
    </source>
</evidence>
<dbReference type="GO" id="GO:0006955">
    <property type="term" value="P:immune response"/>
    <property type="evidence" value="ECO:0007669"/>
    <property type="project" value="InterPro"/>
</dbReference>
<dbReference type="InterPro" id="IPR042837">
    <property type="entry name" value="PTX3"/>
</dbReference>
<dbReference type="STRING" id="1306406.J116_019085"/>
<dbReference type="SUPFAM" id="SSF49899">
    <property type="entry name" value="Concanavalin A-like lectins/glucanases"/>
    <property type="match status" value="2"/>
</dbReference>
<gene>
    <name evidence="5" type="ORF">J116_019085</name>
</gene>
<dbReference type="AlphaFoldDB" id="A0A1D3DVA1"/>
<keyword evidence="6" id="KW-1185">Reference proteome</keyword>
<keyword evidence="1 3" id="KW-0732">Signal</keyword>
<dbReference type="PANTHER" id="PTHR46943:SF1">
    <property type="entry name" value="PENTRAXIN-RELATED PROTEIN PTX3"/>
    <property type="match status" value="1"/>
</dbReference>
<sequence>MQFTSSAVPAGPPRARRRFAVAATAALLLGGAAVPSAHAQAAADDPVPLAPTVTSLGPYEECAPNHCLPHGGPGMPARFRFTPNAADQDVTGYRVRFGDQVRTISVAEAESFEVTPTEGGVFFLDVQAVDWGARFGATTTFTFKVDPVLAHSRWRFDDGLNDPAATVAADSGTGSERHDAVVHTDGTGWSPLARAGEQDRALLLDTPEGQRPREYAETAGPVLDTSKPFTVSAWAYLAGTGDDRVVLSVPGSHGTALDLRYSAADRTWAFGRSAQDAPGAPSVRSLAATDAVPNAWTHLAGVFHTRHDTDPSNDTVQLYVNGRPQGSPVVLAEQAPAYEPWRATGGLQFGRGYADGDHDHYFRGRIDEVTAWQWPRTPLEIRRLTEVRDRNGEVVFTPAAHWDAASTEGGRVRQTGSYPGGDLGLSPTGASLNAEEGSLVLDGETGHAATEGPVVDETGSFTVSARVRVDSAAMAAKPEGYRALVAGQRAGTEYSWALWLKKYSQDAYLWEFTRTSLGPDGQPTETITFGSSDYAVLDTWVELTGVYDTVETKGAGKLSLYVDGMEQMSWRPSDLTHAQQGTGALTVGGDASGGAATAHALPGAVKTLRVWTGAITVPYIHHYVMPQ</sequence>
<name>A0A1D3DVA1_9ACTN</name>
<dbReference type="EMBL" id="ASHX02000001">
    <property type="protein sequence ID" value="OEJ96250.1"/>
    <property type="molecule type" value="Genomic_DNA"/>
</dbReference>